<comment type="caution">
    <text evidence="1">The sequence shown here is derived from an EMBL/GenBank/DDBJ whole genome shotgun (WGS) entry which is preliminary data.</text>
</comment>
<dbReference type="AlphaFoldDB" id="A0A813JIN1"/>
<dbReference type="Proteomes" id="UP000626109">
    <property type="component" value="Unassembled WGS sequence"/>
</dbReference>
<feature type="non-terminal residue" evidence="1">
    <location>
        <position position="1"/>
    </location>
</feature>
<evidence type="ECO:0000313" key="1">
    <source>
        <dbReference type="EMBL" id="CAE8676246.1"/>
    </source>
</evidence>
<evidence type="ECO:0000313" key="2">
    <source>
        <dbReference type="Proteomes" id="UP000626109"/>
    </source>
</evidence>
<protein>
    <submittedName>
        <fullName evidence="1">Uncharacterized protein</fullName>
    </submittedName>
</protein>
<gene>
    <name evidence="1" type="ORF">PGLA2088_LOCUS19784</name>
</gene>
<proteinExistence type="predicted"/>
<reference evidence="1" key="1">
    <citation type="submission" date="2021-02" db="EMBL/GenBank/DDBJ databases">
        <authorList>
            <person name="Dougan E. K."/>
            <person name="Rhodes N."/>
            <person name="Thang M."/>
            <person name="Chan C."/>
        </authorList>
    </citation>
    <scope>NUCLEOTIDE SEQUENCE</scope>
</reference>
<feature type="non-terminal residue" evidence="1">
    <location>
        <position position="108"/>
    </location>
</feature>
<accession>A0A813JIN1</accession>
<sequence length="108" mass="12355">LEQFHGLCVDGTFGDSLLSRLSLPSPAGRQKPRWLPTCSSDGWYVHRPRRDGHGGRAAADWHGTCYRGKHEGCCVCQQKYPFQPRSCVLPRVFHLSRPRRPRDALREK</sequence>
<organism evidence="1 2">
    <name type="scientific">Polarella glacialis</name>
    <name type="common">Dinoflagellate</name>
    <dbReference type="NCBI Taxonomy" id="89957"/>
    <lineage>
        <taxon>Eukaryota</taxon>
        <taxon>Sar</taxon>
        <taxon>Alveolata</taxon>
        <taxon>Dinophyceae</taxon>
        <taxon>Suessiales</taxon>
        <taxon>Suessiaceae</taxon>
        <taxon>Polarella</taxon>
    </lineage>
</organism>
<name>A0A813JIN1_POLGL</name>
<dbReference type="EMBL" id="CAJNNW010025215">
    <property type="protein sequence ID" value="CAE8676246.1"/>
    <property type="molecule type" value="Genomic_DNA"/>
</dbReference>